<evidence type="ECO:0000313" key="5">
    <source>
        <dbReference type="EMBL" id="KAJ7774886.1"/>
    </source>
</evidence>
<dbReference type="Proteomes" id="UP001215598">
    <property type="component" value="Unassembled WGS sequence"/>
</dbReference>
<evidence type="ECO:0000256" key="1">
    <source>
        <dbReference type="ARBA" id="ARBA00008361"/>
    </source>
</evidence>
<sequence length="297" mass="33691">MTPWRAICYSTSRPSHYCYRRYTMPVHDIAKSGYGTGNELYDRARPSYQPLALSHIRKAVKITPPINVVEIGVGTGIFTRAFLAHPEWVSAFTELKAIEPSAGMRDVFSKTVVDDRGRVSISDGTFEQTPVEDGWADLVVIAQAFHWCPDFSRASEELGRILKPGGVLALIWNLEDRDAAKWVAQVRDRIEQYEQGSPQYRLGKWRQAFNTDSYQGFFEPPQEQTFSAPLEATADIVVDRACSKSYMTILPEDEIAKVRQDLVAIVNRGEGKTWINESEGIFEYPYKTDVVISRRKV</sequence>
<protein>
    <submittedName>
        <fullName evidence="5">S-adenosyl-L-methionine-dependent methyltransferase</fullName>
    </submittedName>
</protein>
<keyword evidence="2 5" id="KW-0489">Methyltransferase</keyword>
<evidence type="ECO:0000256" key="3">
    <source>
        <dbReference type="ARBA" id="ARBA00022679"/>
    </source>
</evidence>
<organism evidence="5 6">
    <name type="scientific">Mycena metata</name>
    <dbReference type="NCBI Taxonomy" id="1033252"/>
    <lineage>
        <taxon>Eukaryota</taxon>
        <taxon>Fungi</taxon>
        <taxon>Dikarya</taxon>
        <taxon>Basidiomycota</taxon>
        <taxon>Agaricomycotina</taxon>
        <taxon>Agaricomycetes</taxon>
        <taxon>Agaricomycetidae</taxon>
        <taxon>Agaricales</taxon>
        <taxon>Marasmiineae</taxon>
        <taxon>Mycenaceae</taxon>
        <taxon>Mycena</taxon>
    </lineage>
</organism>
<dbReference type="SUPFAM" id="SSF53335">
    <property type="entry name" value="S-adenosyl-L-methionine-dependent methyltransferases"/>
    <property type="match status" value="1"/>
</dbReference>
<dbReference type="Pfam" id="PF08241">
    <property type="entry name" value="Methyltransf_11"/>
    <property type="match status" value="1"/>
</dbReference>
<dbReference type="GO" id="GO:0008757">
    <property type="term" value="F:S-adenosylmethionine-dependent methyltransferase activity"/>
    <property type="evidence" value="ECO:0007669"/>
    <property type="project" value="InterPro"/>
</dbReference>
<evidence type="ECO:0000313" key="6">
    <source>
        <dbReference type="Proteomes" id="UP001215598"/>
    </source>
</evidence>
<dbReference type="PANTHER" id="PTHR44942">
    <property type="entry name" value="METHYLTRANSF_11 DOMAIN-CONTAINING PROTEIN"/>
    <property type="match status" value="1"/>
</dbReference>
<proteinExistence type="inferred from homology"/>
<dbReference type="CDD" id="cd02440">
    <property type="entry name" value="AdoMet_MTases"/>
    <property type="match status" value="1"/>
</dbReference>
<gene>
    <name evidence="5" type="ORF">B0H16DRAFT_78281</name>
</gene>
<comment type="caution">
    <text evidence="5">The sequence shown here is derived from an EMBL/GenBank/DDBJ whole genome shotgun (WGS) entry which is preliminary data.</text>
</comment>
<reference evidence="5" key="1">
    <citation type="submission" date="2023-03" db="EMBL/GenBank/DDBJ databases">
        <title>Massive genome expansion in bonnet fungi (Mycena s.s.) driven by repeated elements and novel gene families across ecological guilds.</title>
        <authorList>
            <consortium name="Lawrence Berkeley National Laboratory"/>
            <person name="Harder C.B."/>
            <person name="Miyauchi S."/>
            <person name="Viragh M."/>
            <person name="Kuo A."/>
            <person name="Thoen E."/>
            <person name="Andreopoulos B."/>
            <person name="Lu D."/>
            <person name="Skrede I."/>
            <person name="Drula E."/>
            <person name="Henrissat B."/>
            <person name="Morin E."/>
            <person name="Kohler A."/>
            <person name="Barry K."/>
            <person name="LaButti K."/>
            <person name="Morin E."/>
            <person name="Salamov A."/>
            <person name="Lipzen A."/>
            <person name="Mereny Z."/>
            <person name="Hegedus B."/>
            <person name="Baldrian P."/>
            <person name="Stursova M."/>
            <person name="Weitz H."/>
            <person name="Taylor A."/>
            <person name="Grigoriev I.V."/>
            <person name="Nagy L.G."/>
            <person name="Martin F."/>
            <person name="Kauserud H."/>
        </authorList>
    </citation>
    <scope>NUCLEOTIDE SEQUENCE</scope>
    <source>
        <strain evidence="5">CBHHK182m</strain>
    </source>
</reference>
<dbReference type="GO" id="GO:0032259">
    <property type="term" value="P:methylation"/>
    <property type="evidence" value="ECO:0007669"/>
    <property type="project" value="UniProtKB-KW"/>
</dbReference>
<dbReference type="InterPro" id="IPR013216">
    <property type="entry name" value="Methyltransf_11"/>
</dbReference>
<keyword evidence="3" id="KW-0808">Transferase</keyword>
<dbReference type="AlphaFoldDB" id="A0AAD7NTM7"/>
<accession>A0AAD7NTM7</accession>
<name>A0AAD7NTM7_9AGAR</name>
<dbReference type="InterPro" id="IPR051052">
    <property type="entry name" value="Diverse_substrate_MTase"/>
</dbReference>
<feature type="domain" description="Methyltransferase type 11" evidence="4">
    <location>
        <begin position="69"/>
        <end position="169"/>
    </location>
</feature>
<dbReference type="Gene3D" id="3.40.50.150">
    <property type="entry name" value="Vaccinia Virus protein VP39"/>
    <property type="match status" value="1"/>
</dbReference>
<keyword evidence="6" id="KW-1185">Reference proteome</keyword>
<comment type="similarity">
    <text evidence="1">Belongs to the methyltransferase superfamily.</text>
</comment>
<evidence type="ECO:0000259" key="4">
    <source>
        <dbReference type="Pfam" id="PF08241"/>
    </source>
</evidence>
<evidence type="ECO:0000256" key="2">
    <source>
        <dbReference type="ARBA" id="ARBA00022603"/>
    </source>
</evidence>
<dbReference type="InterPro" id="IPR029063">
    <property type="entry name" value="SAM-dependent_MTases_sf"/>
</dbReference>
<dbReference type="EMBL" id="JARKIB010000011">
    <property type="protein sequence ID" value="KAJ7774886.1"/>
    <property type="molecule type" value="Genomic_DNA"/>
</dbReference>
<dbReference type="PANTHER" id="PTHR44942:SF4">
    <property type="entry name" value="METHYLTRANSFERASE TYPE 11 DOMAIN-CONTAINING PROTEIN"/>
    <property type="match status" value="1"/>
</dbReference>